<reference evidence="2" key="1">
    <citation type="submission" date="2016-10" db="EMBL/GenBank/DDBJ databases">
        <authorList>
            <person name="Varghese N."/>
            <person name="Submissions S."/>
        </authorList>
    </citation>
    <scope>NUCLEOTIDE SEQUENCE [LARGE SCALE GENOMIC DNA]</scope>
    <source>
        <strain evidence="2">DSM 44544</strain>
    </source>
</reference>
<proteinExistence type="predicted"/>
<protein>
    <submittedName>
        <fullName evidence="1">Uncharacterized protein</fullName>
    </submittedName>
</protein>
<evidence type="ECO:0000313" key="1">
    <source>
        <dbReference type="EMBL" id="SEB43695.1"/>
    </source>
</evidence>
<dbReference type="AlphaFoldDB" id="A0A1H4JC88"/>
<sequence length="286" mass="31029">MRTMYDAVTARNILNHDRTPEMVAGYVDRIKLAPWSPNDWALFPDAVKVEIVKKASSNFGHVLDVEPGDATPAEAPGWVRMRRAAGADPTVYMNLSTWPAVRAEFVRQGVAQPHYWVARYDNDPDWGAGWAELGCVAKQHTANYRGVDINSVADHWPGVDTNNAQEEDVQEKDVRDIWTMPAIVQDEINPKDWLAPGKMLAYVKFDTFQLVKKLDALTATVTQLTQLVLKGGDVDEAALAKALDPTITAAITTALAGSAPGTPEENAQATIDALRAVLGSAPAAGA</sequence>
<evidence type="ECO:0000313" key="2">
    <source>
        <dbReference type="Proteomes" id="UP000199622"/>
    </source>
</evidence>
<dbReference type="Gene3D" id="3.20.20.80">
    <property type="entry name" value="Glycosidases"/>
    <property type="match status" value="1"/>
</dbReference>
<dbReference type="Proteomes" id="UP000199622">
    <property type="component" value="Unassembled WGS sequence"/>
</dbReference>
<organism evidence="1 2">
    <name type="scientific">Amycolatopsis tolypomycina</name>
    <dbReference type="NCBI Taxonomy" id="208445"/>
    <lineage>
        <taxon>Bacteria</taxon>
        <taxon>Bacillati</taxon>
        <taxon>Actinomycetota</taxon>
        <taxon>Actinomycetes</taxon>
        <taxon>Pseudonocardiales</taxon>
        <taxon>Pseudonocardiaceae</taxon>
        <taxon>Amycolatopsis</taxon>
    </lineage>
</organism>
<gene>
    <name evidence="1" type="ORF">SAMN04489727_1735</name>
</gene>
<name>A0A1H4JC88_9PSEU</name>
<keyword evidence="2" id="KW-1185">Reference proteome</keyword>
<dbReference type="RefSeq" id="WP_244170088.1">
    <property type="nucleotide sequence ID" value="NZ_FNSO01000003.1"/>
</dbReference>
<dbReference type="EMBL" id="FNSO01000003">
    <property type="protein sequence ID" value="SEB43695.1"/>
    <property type="molecule type" value="Genomic_DNA"/>
</dbReference>
<dbReference type="STRING" id="208445.SAMN04489727_1735"/>
<dbReference type="SUPFAM" id="SSF51445">
    <property type="entry name" value="(Trans)glycosidases"/>
    <property type="match status" value="1"/>
</dbReference>
<accession>A0A1H4JC88</accession>
<dbReference type="InterPro" id="IPR017853">
    <property type="entry name" value="GH"/>
</dbReference>